<feature type="compositionally biased region" description="Polar residues" evidence="2">
    <location>
        <begin position="710"/>
        <end position="726"/>
    </location>
</feature>
<sequence>MDLNLGGSKKKQHHVRKKYSIITLDLFKPTKKSYPEFDYEKICKEYLVIDLFVFWKSFRIFPMIYFPNKISHCILEHPLLNAILTVAVMNGASLKWKEDESSGEDERFHDREAEEIVRRLEQKYGGKRDKHGHKIRFGCADDYMDKTAGYDLTDPFIDDTEAYDEHVPSALDTARGGFYVNKGKLEFKSKYAEGDEDSDVEDTVIKKKTVEKKRKISTDEEVSDSKRTCIFPPAKPSADNSSSLTEPVRRSNPQSPVRLSSAGAAPTTKPRDAPRSRLLAQQYIKKRRLLGQPPMAKIQSPAVKAAMGVKKKLKPQAKRTTVTMTGEDLAGFLKDMTGGELEAVEGMEGIISETKEIFQKTTSIPIEHDTDVDKPVTPPTEKVPQSQASSSGLAGSSSIVAIPKRSPGRPSGSKIQHKQMPIMSDRLRAMIDTYKQKTKEFGAPNKKIRLPPSLVDLCIRIEEQCTLEHFNHQQKTRIFDLLANWVCVQRNSLYIRMKAHRDRHEPSAASDSDINADEPMSETKEAPRSMNDEKVLGSNDSSSSIITISSSPAIPDSSPKSPEALTLEKKEQLIGVKNTTSSDAARSSGTKHTPATKEGTEKIGTASDTTLPSISVTKYLDSSACSKTAFNPSKAPPTTTVTGTLNNTQLLSMFATMMQQTRGDSILQQQRFVDSLTAQMNAHLLSSKQQSELLSQFQLTLNNLSKMTTITPTSSVKSPASSKPTVSKSDPQPSKSQPKPNRALANGSSNSSPIKGFKQPKNEKASRALKEINNALAQVVSEVEKALIHTENEYVKEKMRTEKEGKIAPPKRFLWTDPLRAALKKQVTLLFASLEQHGDPTHITNTTVVQYLYYTVRPLFKDYVKFRDLVLEILRLCPERRQLVLIPEMKAFIELSDASKAQSGVSQVTSKTLKTSRTDSSSAKISPNKNISNAELRQASITNAADFRSSNTVDRKENCSVKCSNGMEVEILAGSSRSSVLLTPKLTSGQKVILVRESKEREKLLGEKAVAEKTLKGCEEIEQKLQEQKEREVAENRKRDEEAIKKWEQEASIEKKLEAERLEASRDEDEELGAVESVIFAMRPKDSDLQEIEEVELGADTEVDMNTEEDVNVDQRNGSQMCNSESEQACSSTETEQHVKMKSCNNGLSEQSSPQDPVTKMSVQPVHPYSMPRITRSQSSRQTNVVHFTSSYKQPSPVTVTASQKFHTGVSVCATTANSSSRFSEAYKHSNSSQQHSTTLQQAMQEITSIASPDSQASNYQSSCVQEQPSWGVKQLSVSSPPLPNQPLTLHSTSSSHSTALTHASGTFTTSQMTQQQPAFFPYSAQQRHISSKNLQSQHTPTIRHASQVSQQQENQHQHGPIQHPYSYPSSTYCTTTNIQKASLPTCSIPHNASRAYNSVLSSQKVIYPQHSVSSAGCSSAFSPLSQPPTRQQQLMTHESSDSYQQQQFLLQQQQKQRQKQLYGEQQQQQVNATQDHQMYSNWR</sequence>
<dbReference type="InterPro" id="IPR014840">
    <property type="entry name" value="HRD"/>
</dbReference>
<feature type="compositionally biased region" description="Polar residues" evidence="2">
    <location>
        <begin position="1471"/>
        <end position="1484"/>
    </location>
</feature>
<feature type="region of interest" description="Disordered" evidence="2">
    <location>
        <begin position="1326"/>
        <end position="1369"/>
    </location>
</feature>
<feature type="compositionally biased region" description="Low complexity" evidence="2">
    <location>
        <begin position="1288"/>
        <end position="1300"/>
    </location>
</feature>
<dbReference type="PANTHER" id="PTHR21669:SF28">
    <property type="entry name" value="YEMANUCLEIN"/>
    <property type="match status" value="1"/>
</dbReference>
<reference evidence="5" key="2">
    <citation type="submission" date="2016-11" db="UniProtKB">
        <authorList>
            <consortium name="WormBaseParasite"/>
        </authorList>
    </citation>
    <scope>IDENTIFICATION</scope>
</reference>
<evidence type="ECO:0000313" key="5">
    <source>
        <dbReference type="WBParaSite" id="EN70_10994"/>
    </source>
</evidence>
<organism evidence="4 5">
    <name type="scientific">Loa loa</name>
    <name type="common">Eye worm</name>
    <name type="synonym">Filaria loa</name>
    <dbReference type="NCBI Taxonomy" id="7209"/>
    <lineage>
        <taxon>Eukaryota</taxon>
        <taxon>Metazoa</taxon>
        <taxon>Ecdysozoa</taxon>
        <taxon>Nematoda</taxon>
        <taxon>Chromadorea</taxon>
        <taxon>Rhabditida</taxon>
        <taxon>Spirurina</taxon>
        <taxon>Spiruromorpha</taxon>
        <taxon>Filarioidea</taxon>
        <taxon>Onchocercidae</taxon>
        <taxon>Loa</taxon>
    </lineage>
</organism>
<evidence type="ECO:0000313" key="4">
    <source>
        <dbReference type="Proteomes" id="UP000095285"/>
    </source>
</evidence>
<accession>A0A1I7V8D2</accession>
<feature type="compositionally biased region" description="Polar residues" evidence="2">
    <location>
        <begin position="1428"/>
        <end position="1444"/>
    </location>
</feature>
<feature type="compositionally biased region" description="Low complexity" evidence="2">
    <location>
        <begin position="727"/>
        <end position="740"/>
    </location>
</feature>
<feature type="compositionally biased region" description="Polar residues" evidence="2">
    <location>
        <begin position="577"/>
        <end position="593"/>
    </location>
</feature>
<protein>
    <submittedName>
        <fullName evidence="5">HUN domain-containing protein</fullName>
    </submittedName>
</protein>
<dbReference type="WBParaSite" id="EN70_10994">
    <property type="protein sequence ID" value="EN70_10994"/>
    <property type="gene ID" value="EN70_10994"/>
</dbReference>
<proteinExistence type="predicted"/>
<feature type="compositionally biased region" description="Low complexity" evidence="2">
    <location>
        <begin position="385"/>
        <end position="398"/>
    </location>
</feature>
<dbReference type="Pfam" id="PF08729">
    <property type="entry name" value="HUN"/>
    <property type="match status" value="1"/>
</dbReference>
<dbReference type="STRING" id="7209.A0A1I7V8D2"/>
<feature type="domain" description="Hpc2-related" evidence="3">
    <location>
        <begin position="141"/>
        <end position="186"/>
    </location>
</feature>
<name>A0A1I7V8D2_LOALO</name>
<feature type="compositionally biased region" description="Basic and acidic residues" evidence="2">
    <location>
        <begin position="521"/>
        <end position="535"/>
    </location>
</feature>
<feature type="region of interest" description="Disordered" evidence="2">
    <location>
        <begin position="710"/>
        <end position="765"/>
    </location>
</feature>
<evidence type="ECO:0000256" key="1">
    <source>
        <dbReference type="SAM" id="Coils"/>
    </source>
</evidence>
<feature type="compositionally biased region" description="Low complexity" evidence="2">
    <location>
        <begin position="1348"/>
        <end position="1369"/>
    </location>
</feature>
<evidence type="ECO:0000256" key="2">
    <source>
        <dbReference type="SAM" id="MobiDB-lite"/>
    </source>
</evidence>
<feature type="region of interest" description="Disordered" evidence="2">
    <location>
        <begin position="365"/>
        <end position="417"/>
    </location>
</feature>
<dbReference type="GO" id="GO:0006325">
    <property type="term" value="P:chromatin organization"/>
    <property type="evidence" value="ECO:0007669"/>
    <property type="project" value="TreeGrafter"/>
</dbReference>
<feature type="region of interest" description="Disordered" evidence="2">
    <location>
        <begin position="910"/>
        <end position="929"/>
    </location>
</feature>
<feature type="compositionally biased region" description="Low complexity" evidence="2">
    <location>
        <begin position="541"/>
        <end position="562"/>
    </location>
</feature>
<evidence type="ECO:0000259" key="3">
    <source>
        <dbReference type="Pfam" id="PF08729"/>
    </source>
</evidence>
<feature type="compositionally biased region" description="Low complexity" evidence="2">
    <location>
        <begin position="1445"/>
        <end position="1470"/>
    </location>
</feature>
<keyword evidence="1" id="KW-0175">Coiled coil</keyword>
<feature type="region of interest" description="Disordered" evidence="2">
    <location>
        <begin position="210"/>
        <end position="276"/>
    </location>
</feature>
<feature type="region of interest" description="Disordered" evidence="2">
    <location>
        <begin position="1418"/>
        <end position="1484"/>
    </location>
</feature>
<dbReference type="GO" id="GO:0005634">
    <property type="term" value="C:nucleus"/>
    <property type="evidence" value="ECO:0007669"/>
    <property type="project" value="TreeGrafter"/>
</dbReference>
<feature type="region of interest" description="Disordered" evidence="2">
    <location>
        <begin position="500"/>
        <end position="607"/>
    </location>
</feature>
<feature type="region of interest" description="Disordered" evidence="2">
    <location>
        <begin position="1275"/>
        <end position="1300"/>
    </location>
</feature>
<keyword evidence="4" id="KW-1185">Reference proteome</keyword>
<reference evidence="4" key="1">
    <citation type="submission" date="2012-04" db="EMBL/GenBank/DDBJ databases">
        <title>The Genome Sequence of Loa loa.</title>
        <authorList>
            <consortium name="The Broad Institute Genome Sequencing Platform"/>
            <consortium name="Broad Institute Genome Sequencing Center for Infectious Disease"/>
            <person name="Nutman T.B."/>
            <person name="Fink D.L."/>
            <person name="Russ C."/>
            <person name="Young S."/>
            <person name="Zeng Q."/>
            <person name="Gargeya S."/>
            <person name="Alvarado L."/>
            <person name="Berlin A."/>
            <person name="Chapman S.B."/>
            <person name="Chen Z."/>
            <person name="Freedman E."/>
            <person name="Gellesch M."/>
            <person name="Goldberg J."/>
            <person name="Griggs A."/>
            <person name="Gujja S."/>
            <person name="Heilman E.R."/>
            <person name="Heiman D."/>
            <person name="Howarth C."/>
            <person name="Mehta T."/>
            <person name="Neiman D."/>
            <person name="Pearson M."/>
            <person name="Roberts A."/>
            <person name="Saif S."/>
            <person name="Shea T."/>
            <person name="Shenoy N."/>
            <person name="Sisk P."/>
            <person name="Stolte C."/>
            <person name="Sykes S."/>
            <person name="White J."/>
            <person name="Yandava C."/>
            <person name="Haas B."/>
            <person name="Henn M.R."/>
            <person name="Nusbaum C."/>
            <person name="Birren B."/>
        </authorList>
    </citation>
    <scope>NUCLEOTIDE SEQUENCE [LARGE SCALE GENOMIC DNA]</scope>
</reference>
<dbReference type="Proteomes" id="UP000095285">
    <property type="component" value="Unassembled WGS sequence"/>
</dbReference>
<feature type="compositionally biased region" description="Polar residues" evidence="2">
    <location>
        <begin position="1326"/>
        <end position="1347"/>
    </location>
</feature>
<dbReference type="PANTHER" id="PTHR21669">
    <property type="entry name" value="CAPZ-INTERACTING PROTEIN AND RELATED PROTEINS"/>
    <property type="match status" value="1"/>
</dbReference>
<feature type="compositionally biased region" description="Polar residues" evidence="2">
    <location>
        <begin position="238"/>
        <end position="258"/>
    </location>
</feature>
<feature type="coiled-coil region" evidence="1">
    <location>
        <begin position="1008"/>
        <end position="1050"/>
    </location>
</feature>